<feature type="transmembrane region" description="Helical" evidence="1">
    <location>
        <begin position="6"/>
        <end position="28"/>
    </location>
</feature>
<accession>A0A1H9E4R3</accession>
<keyword evidence="1" id="KW-0472">Membrane</keyword>
<protein>
    <submittedName>
        <fullName evidence="2">Uncharacterized protein</fullName>
    </submittedName>
</protein>
<keyword evidence="1" id="KW-1133">Transmembrane helix</keyword>
<dbReference type="Proteomes" id="UP000199427">
    <property type="component" value="Unassembled WGS sequence"/>
</dbReference>
<organism evidence="2 3">
    <name type="scientific">Piscibacillus halophilus</name>
    <dbReference type="NCBI Taxonomy" id="571933"/>
    <lineage>
        <taxon>Bacteria</taxon>
        <taxon>Bacillati</taxon>
        <taxon>Bacillota</taxon>
        <taxon>Bacilli</taxon>
        <taxon>Bacillales</taxon>
        <taxon>Bacillaceae</taxon>
        <taxon>Piscibacillus</taxon>
    </lineage>
</organism>
<proteinExistence type="predicted"/>
<keyword evidence="1" id="KW-0812">Transmembrane</keyword>
<dbReference type="AlphaFoldDB" id="A0A1H9E4R3"/>
<evidence type="ECO:0000256" key="1">
    <source>
        <dbReference type="SAM" id="Phobius"/>
    </source>
</evidence>
<feature type="transmembrane region" description="Helical" evidence="1">
    <location>
        <begin position="60"/>
        <end position="88"/>
    </location>
</feature>
<feature type="transmembrane region" description="Helical" evidence="1">
    <location>
        <begin position="35"/>
        <end position="54"/>
    </location>
</feature>
<gene>
    <name evidence="2" type="ORF">SAMN05216362_10864</name>
</gene>
<reference evidence="2 3" key="1">
    <citation type="submission" date="2016-10" db="EMBL/GenBank/DDBJ databases">
        <authorList>
            <person name="de Groot N.N."/>
        </authorList>
    </citation>
    <scope>NUCLEOTIDE SEQUENCE [LARGE SCALE GENOMIC DNA]</scope>
    <source>
        <strain evidence="2 3">DSM 21633</strain>
    </source>
</reference>
<evidence type="ECO:0000313" key="2">
    <source>
        <dbReference type="EMBL" id="SEQ20714.1"/>
    </source>
</evidence>
<dbReference type="OrthoDB" id="1925744at2"/>
<sequence length="103" mass="11424">MLTAVLKLIASGIEFFLGIPFVGGAFIFANAWGPLLFMFLFYLGILLLSINYGYAKWGAIIGMVISILAIVPFLGMVLHWVAFFTLLLDGIYNLKQARFEGEL</sequence>
<dbReference type="RefSeq" id="WP_091773128.1">
    <property type="nucleotide sequence ID" value="NZ_CAESCL010000002.1"/>
</dbReference>
<keyword evidence="3" id="KW-1185">Reference proteome</keyword>
<name>A0A1H9E4R3_9BACI</name>
<dbReference type="EMBL" id="FOES01000008">
    <property type="protein sequence ID" value="SEQ20714.1"/>
    <property type="molecule type" value="Genomic_DNA"/>
</dbReference>
<evidence type="ECO:0000313" key="3">
    <source>
        <dbReference type="Proteomes" id="UP000199427"/>
    </source>
</evidence>
<dbReference type="STRING" id="571933.SAMN05216362_10864"/>